<dbReference type="SUPFAM" id="SSF53756">
    <property type="entry name" value="UDP-Glycosyltransferase/glycogen phosphorylase"/>
    <property type="match status" value="1"/>
</dbReference>
<dbReference type="KEGG" id="hja:BST95_03505"/>
<name>A0AAP8SMA5_9GAMM</name>
<evidence type="ECO:0008006" key="3">
    <source>
        <dbReference type="Google" id="ProtNLM"/>
    </source>
</evidence>
<evidence type="ECO:0000313" key="1">
    <source>
        <dbReference type="EMBL" id="PLW85365.1"/>
    </source>
</evidence>
<protein>
    <recommendedName>
        <fullName evidence="3">Glycosyltransferase</fullName>
    </recommendedName>
</protein>
<dbReference type="Pfam" id="PF13528">
    <property type="entry name" value="Glyco_trans_1_3"/>
    <property type="match status" value="1"/>
</dbReference>
<dbReference type="RefSeq" id="WP_084198178.1">
    <property type="nucleotide sequence ID" value="NZ_BMYL01000007.1"/>
</dbReference>
<accession>A0AAP8SMA5</accession>
<dbReference type="InterPro" id="IPR005262">
    <property type="entry name" value="MJ1255-like"/>
</dbReference>
<gene>
    <name evidence="1" type="ORF">C0029_12075</name>
</gene>
<dbReference type="Proteomes" id="UP000235162">
    <property type="component" value="Unassembled WGS sequence"/>
</dbReference>
<dbReference type="EMBL" id="PKUR01000003">
    <property type="protein sequence ID" value="PLW85365.1"/>
    <property type="molecule type" value="Genomic_DNA"/>
</dbReference>
<comment type="caution">
    <text evidence="1">The sequence shown here is derived from an EMBL/GenBank/DDBJ whole genome shotgun (WGS) entry which is preliminary data.</text>
</comment>
<sequence length="357" mass="39219">MNILYGVQGTGQGHISRARAMAQALAAWPVDVTWLFSGRPREALFDMELFGDFVYRRGLTFSTSAGKLRYMSTTFNNNVPRFLQDARQLDLDAFDLIVCDYEPVVARAAAKARRDVIGIGHQYAFGPTTPRAGTSWLQETIMSRFAPVTTPIGLHWHPYADNVLPPILDLPPLALEQGEHMLVYLPFEDQKAVTKVLQQFPGWKFVQYSPALQNEQQGNVSLRKADVTGFKQHLATCSGVICNSGFELISECLQWRKPVLTKPLDGQMEQHSNALALSQLGYATTIASLDALALAQWLAQPKVTANIQFPDVAAGLARWLAAGANTPPEDLSRQLWGARALNLIPAPRPGAPLGVVA</sequence>
<evidence type="ECO:0000313" key="2">
    <source>
        <dbReference type="Proteomes" id="UP000235162"/>
    </source>
</evidence>
<reference evidence="1 2" key="1">
    <citation type="submission" date="2018-01" db="EMBL/GenBank/DDBJ databases">
        <title>The draft genome sequence of Halioglobus japonicus S1-36.</title>
        <authorList>
            <person name="Du Z.-J."/>
            <person name="Shi M.-J."/>
        </authorList>
    </citation>
    <scope>NUCLEOTIDE SEQUENCE [LARGE SCALE GENOMIC DNA]</scope>
    <source>
        <strain evidence="1 2">S1-36</strain>
    </source>
</reference>
<dbReference type="Gene3D" id="3.40.50.2000">
    <property type="entry name" value="Glycogen Phosphorylase B"/>
    <property type="match status" value="1"/>
</dbReference>
<dbReference type="NCBIfam" id="TIGR00661">
    <property type="entry name" value="MJ1255"/>
    <property type="match status" value="1"/>
</dbReference>
<organism evidence="1 2">
    <name type="scientific">Halioglobus japonicus</name>
    <dbReference type="NCBI Taxonomy" id="930805"/>
    <lineage>
        <taxon>Bacteria</taxon>
        <taxon>Pseudomonadati</taxon>
        <taxon>Pseudomonadota</taxon>
        <taxon>Gammaproteobacteria</taxon>
        <taxon>Cellvibrionales</taxon>
        <taxon>Halieaceae</taxon>
        <taxon>Halioglobus</taxon>
    </lineage>
</organism>
<dbReference type="AlphaFoldDB" id="A0AAP8SMA5"/>
<proteinExistence type="predicted"/>
<keyword evidence="2" id="KW-1185">Reference proteome</keyword>